<gene>
    <name evidence="2" type="ORF">L5515_006672</name>
</gene>
<evidence type="ECO:0000256" key="1">
    <source>
        <dbReference type="SAM" id="Phobius"/>
    </source>
</evidence>
<dbReference type="Pfam" id="PF10326">
    <property type="entry name" value="7TM_GPCR_Str"/>
    <property type="match status" value="2"/>
</dbReference>
<feature type="transmembrane region" description="Helical" evidence="1">
    <location>
        <begin position="145"/>
        <end position="167"/>
    </location>
</feature>
<evidence type="ECO:0008006" key="4">
    <source>
        <dbReference type="Google" id="ProtNLM"/>
    </source>
</evidence>
<proteinExistence type="predicted"/>
<feature type="transmembrane region" description="Helical" evidence="1">
    <location>
        <begin position="77"/>
        <end position="102"/>
    </location>
</feature>
<sequence length="328" mass="37517">MLLKYKIDISEIAGMALVAYNADGSIKWRNSSYTLIMTLIMLIQYTIIIYCALRMYQDMESKLQVLSASLRNLHKQFYKALVLQIVAPTVFLFFPVMLTIYLPLLDLEVDLPTGIFSSAQSTYPAVDACIVIPRYIKKFFDGPRFIFPILYMLSGGSCWFLACFVFNQPDNYSLEYLGPDVYESYGVILSEQPLLLVVAYDKEGLIRFSNSFGLFLMASFLSIQYSIIIYCAVLMGLKMHEKLSILSSKMQQMHRQFYHALILQISTPTLTLFFPVFILYFVPYLDIEISFPTGTCLSAFALYPGMDILIMIYIASYYTQAMKGGHEL</sequence>
<dbReference type="Proteomes" id="UP000829354">
    <property type="component" value="Chromosome V"/>
</dbReference>
<dbReference type="EMBL" id="CP092624">
    <property type="protein sequence ID" value="UMM33067.1"/>
    <property type="molecule type" value="Genomic_DNA"/>
</dbReference>
<evidence type="ECO:0000313" key="3">
    <source>
        <dbReference type="Proteomes" id="UP000829354"/>
    </source>
</evidence>
<evidence type="ECO:0000313" key="2">
    <source>
        <dbReference type="EMBL" id="UMM33067.1"/>
    </source>
</evidence>
<dbReference type="PANTHER" id="PTHR46000:SF11">
    <property type="entry name" value="SEVEN TM RECEPTOR"/>
    <property type="match status" value="1"/>
</dbReference>
<feature type="transmembrane region" description="Helical" evidence="1">
    <location>
        <begin position="212"/>
        <end position="237"/>
    </location>
</feature>
<organism evidence="2 3">
    <name type="scientific">Caenorhabditis briggsae</name>
    <dbReference type="NCBI Taxonomy" id="6238"/>
    <lineage>
        <taxon>Eukaryota</taxon>
        <taxon>Metazoa</taxon>
        <taxon>Ecdysozoa</taxon>
        <taxon>Nematoda</taxon>
        <taxon>Chromadorea</taxon>
        <taxon>Rhabditida</taxon>
        <taxon>Rhabditina</taxon>
        <taxon>Rhabditomorpha</taxon>
        <taxon>Rhabditoidea</taxon>
        <taxon>Rhabditidae</taxon>
        <taxon>Peloderinae</taxon>
        <taxon>Caenorhabditis</taxon>
    </lineage>
</organism>
<feature type="transmembrane region" description="Helical" evidence="1">
    <location>
        <begin position="33"/>
        <end position="56"/>
    </location>
</feature>
<dbReference type="PANTHER" id="PTHR46000">
    <property type="entry name" value="SEVEN TM RECEPTOR-RELATED"/>
    <property type="match status" value="1"/>
</dbReference>
<feature type="transmembrane region" description="Helical" evidence="1">
    <location>
        <begin position="257"/>
        <end position="281"/>
    </location>
</feature>
<accession>A0AAE9F118</accession>
<keyword evidence="1" id="KW-0812">Transmembrane</keyword>
<dbReference type="AlphaFoldDB" id="A0AAE9F118"/>
<reference evidence="2 3" key="1">
    <citation type="submission" date="2022-04" db="EMBL/GenBank/DDBJ databases">
        <title>Chromosome-level reference genomes for two strains of Caenorhabditis briggsae: an improved platform for comparative genomics.</title>
        <authorList>
            <person name="Stevens L."/>
            <person name="Andersen E."/>
        </authorList>
    </citation>
    <scope>NUCLEOTIDE SEQUENCE [LARGE SCALE GENOMIC DNA]</scope>
    <source>
        <strain evidence="2">VX34</strain>
        <tissue evidence="2">Whole-organism</tissue>
    </source>
</reference>
<protein>
    <recommendedName>
        <fullName evidence="4">Seven TM Receptor</fullName>
    </recommendedName>
</protein>
<name>A0AAE9F118_CAEBR</name>
<dbReference type="InterPro" id="IPR019428">
    <property type="entry name" value="7TM_GPCR_serpentine_rcpt_Str"/>
</dbReference>
<keyword evidence="1" id="KW-0472">Membrane</keyword>
<keyword evidence="3" id="KW-1185">Reference proteome</keyword>
<keyword evidence="1" id="KW-1133">Transmembrane helix</keyword>
<feature type="transmembrane region" description="Helical" evidence="1">
    <location>
        <begin position="301"/>
        <end position="319"/>
    </location>
</feature>